<dbReference type="SUPFAM" id="SSF52833">
    <property type="entry name" value="Thioredoxin-like"/>
    <property type="match status" value="1"/>
</dbReference>
<dbReference type="SMART" id="SM00594">
    <property type="entry name" value="UAS"/>
    <property type="match status" value="1"/>
</dbReference>
<evidence type="ECO:0000256" key="4">
    <source>
        <dbReference type="SAM" id="MobiDB-lite"/>
    </source>
</evidence>
<dbReference type="FunCoup" id="A0A2V0PNF0">
    <property type="interactions" value="2051"/>
</dbReference>
<evidence type="ECO:0000256" key="3">
    <source>
        <dbReference type="ARBA" id="ARBA00023054"/>
    </source>
</evidence>
<dbReference type="Proteomes" id="UP000247498">
    <property type="component" value="Unassembled WGS sequence"/>
</dbReference>
<dbReference type="InterPro" id="IPR029071">
    <property type="entry name" value="Ubiquitin-like_domsf"/>
</dbReference>
<proteinExistence type="predicted"/>
<dbReference type="InterPro" id="IPR050730">
    <property type="entry name" value="UBX_domain-protein"/>
</dbReference>
<evidence type="ECO:0000313" key="7">
    <source>
        <dbReference type="Proteomes" id="UP000247498"/>
    </source>
</evidence>
<keyword evidence="2" id="KW-0256">Endoplasmic reticulum</keyword>
<feature type="region of interest" description="Disordered" evidence="4">
    <location>
        <begin position="325"/>
        <end position="369"/>
    </location>
</feature>
<dbReference type="Pfam" id="PF00789">
    <property type="entry name" value="UBX"/>
    <property type="match status" value="1"/>
</dbReference>
<dbReference type="OrthoDB" id="1026733at2759"/>
<sequence>MAAATTGAAAAPPDDEAISRLMATTGADMEQARFLLEAANGNFDAAAHMYFEHMPTSSQQQHTPPRPRAPREPTPSGGAAPPPGARNVAAAYPRGRGPGGLLGRALQLPIFVLRTAFGVVTSVAHMGLTIAAFAGDTVLPRSVMRRARAIATAVAEVGGSPLDPAQQAAQFVAAFNAAYGERVPAFLEQGWSQATSAAHAQFKFLFVYLHSPDHEDTETFCRSVLCSPEVLSYVGEQFVAWGGDIRRADAFTLSSRLHVTTYPAVALLAYPGSRTKVVACLQGRFTAAQLLAALRRAVEEHGVLLTAERLQQEEREMSRTLLEEQNREYEEALAADREKAQRRQQERERAEAEAREREERERAERAVQEAAENRLAKAAEALTQRRAAAAASLAPEPPAGARAAVVRVRLPDGSNHSRRFEAAAPVDLVYRWVDGLDGCTFWQYSLVCNFPRRVYGPDARALSLEEAGLAPQGVLFVQVEDDEDLGAAAAAAAAAAGAAGGSGAA</sequence>
<dbReference type="InterPro" id="IPR006577">
    <property type="entry name" value="UAS"/>
</dbReference>
<dbReference type="Pfam" id="PF21021">
    <property type="entry name" value="FAF1"/>
    <property type="match status" value="1"/>
</dbReference>
<evidence type="ECO:0000313" key="6">
    <source>
        <dbReference type="EMBL" id="GBF99613.1"/>
    </source>
</evidence>
<dbReference type="Pfam" id="PF14555">
    <property type="entry name" value="UBA_4"/>
    <property type="match status" value="1"/>
</dbReference>
<dbReference type="GO" id="GO:0005783">
    <property type="term" value="C:endoplasmic reticulum"/>
    <property type="evidence" value="ECO:0007669"/>
    <property type="project" value="UniProtKB-SubCell"/>
</dbReference>
<dbReference type="CDD" id="cd02958">
    <property type="entry name" value="UAS"/>
    <property type="match status" value="1"/>
</dbReference>
<dbReference type="Gene3D" id="3.40.30.10">
    <property type="entry name" value="Glutaredoxin"/>
    <property type="match status" value="1"/>
</dbReference>
<protein>
    <recommendedName>
        <fullName evidence="5">UBX domain-containing protein</fullName>
    </recommendedName>
</protein>
<dbReference type="PROSITE" id="PS50033">
    <property type="entry name" value="UBX"/>
    <property type="match status" value="1"/>
</dbReference>
<dbReference type="SMART" id="SM00166">
    <property type="entry name" value="UBX"/>
    <property type="match status" value="1"/>
</dbReference>
<feature type="domain" description="UBX" evidence="5">
    <location>
        <begin position="399"/>
        <end position="477"/>
    </location>
</feature>
<dbReference type="PANTHER" id="PTHR23322">
    <property type="entry name" value="FAS-ASSOCIATED PROTEIN"/>
    <property type="match status" value="1"/>
</dbReference>
<dbReference type="SUPFAM" id="SSF54236">
    <property type="entry name" value="Ubiquitin-like"/>
    <property type="match status" value="1"/>
</dbReference>
<keyword evidence="3" id="KW-0175">Coiled coil</keyword>
<comment type="subcellular location">
    <subcellularLocation>
        <location evidence="1">Endoplasmic reticulum</location>
    </subcellularLocation>
</comment>
<keyword evidence="7" id="KW-1185">Reference proteome</keyword>
<dbReference type="GO" id="GO:0036503">
    <property type="term" value="P:ERAD pathway"/>
    <property type="evidence" value="ECO:0007669"/>
    <property type="project" value="TreeGrafter"/>
</dbReference>
<dbReference type="Gene3D" id="3.10.20.90">
    <property type="entry name" value="Phosphatidylinositol 3-kinase Catalytic Subunit, Chain A, domain 1"/>
    <property type="match status" value="1"/>
</dbReference>
<dbReference type="CDD" id="cd01767">
    <property type="entry name" value="UBX"/>
    <property type="match status" value="1"/>
</dbReference>
<gene>
    <name evidence="6" type="ORF">Rsub_12292</name>
</gene>
<dbReference type="STRING" id="307507.A0A2V0PNF0"/>
<dbReference type="InParanoid" id="A0A2V0PNF0"/>
<feature type="region of interest" description="Disordered" evidence="4">
    <location>
        <begin position="55"/>
        <end position="92"/>
    </location>
</feature>
<organism evidence="6 7">
    <name type="scientific">Raphidocelis subcapitata</name>
    <dbReference type="NCBI Taxonomy" id="307507"/>
    <lineage>
        <taxon>Eukaryota</taxon>
        <taxon>Viridiplantae</taxon>
        <taxon>Chlorophyta</taxon>
        <taxon>core chlorophytes</taxon>
        <taxon>Chlorophyceae</taxon>
        <taxon>CS clade</taxon>
        <taxon>Sphaeropleales</taxon>
        <taxon>Selenastraceae</taxon>
        <taxon>Raphidocelis</taxon>
    </lineage>
</organism>
<dbReference type="InterPro" id="IPR049483">
    <property type="entry name" value="FAF1_2-like_UAS"/>
</dbReference>
<dbReference type="InterPro" id="IPR001012">
    <property type="entry name" value="UBX_dom"/>
</dbReference>
<dbReference type="Gene3D" id="1.10.8.10">
    <property type="entry name" value="DNA helicase RuvA subunit, C-terminal domain"/>
    <property type="match status" value="1"/>
</dbReference>
<dbReference type="InterPro" id="IPR036249">
    <property type="entry name" value="Thioredoxin-like_sf"/>
</dbReference>
<dbReference type="CDD" id="cd14348">
    <property type="entry name" value="UBA_p47"/>
    <property type="match status" value="1"/>
</dbReference>
<dbReference type="SUPFAM" id="SSF46934">
    <property type="entry name" value="UBA-like"/>
    <property type="match status" value="1"/>
</dbReference>
<evidence type="ECO:0000256" key="1">
    <source>
        <dbReference type="ARBA" id="ARBA00004240"/>
    </source>
</evidence>
<name>A0A2V0PNF0_9CHLO</name>
<dbReference type="AlphaFoldDB" id="A0A2V0PNF0"/>
<dbReference type="InterPro" id="IPR009060">
    <property type="entry name" value="UBA-like_sf"/>
</dbReference>
<dbReference type="EMBL" id="BDRX01000165">
    <property type="protein sequence ID" value="GBF99613.1"/>
    <property type="molecule type" value="Genomic_DNA"/>
</dbReference>
<evidence type="ECO:0000259" key="5">
    <source>
        <dbReference type="PROSITE" id="PS50033"/>
    </source>
</evidence>
<dbReference type="PANTHER" id="PTHR23322:SF1">
    <property type="entry name" value="FAS-ASSOCIATED FACTOR 2"/>
    <property type="match status" value="1"/>
</dbReference>
<accession>A0A2V0PNF0</accession>
<feature type="compositionally biased region" description="Low complexity" evidence="4">
    <location>
        <begin position="74"/>
        <end position="92"/>
    </location>
</feature>
<reference evidence="6 7" key="1">
    <citation type="journal article" date="2018" name="Sci. Rep.">
        <title>Raphidocelis subcapitata (=Pseudokirchneriella subcapitata) provides an insight into genome evolution and environmental adaptations in the Sphaeropleales.</title>
        <authorList>
            <person name="Suzuki S."/>
            <person name="Yamaguchi H."/>
            <person name="Nakajima N."/>
            <person name="Kawachi M."/>
        </authorList>
    </citation>
    <scope>NUCLEOTIDE SEQUENCE [LARGE SCALE GENOMIC DNA]</scope>
    <source>
        <strain evidence="6 7">NIES-35</strain>
    </source>
</reference>
<dbReference type="GO" id="GO:0043130">
    <property type="term" value="F:ubiquitin binding"/>
    <property type="evidence" value="ECO:0007669"/>
    <property type="project" value="TreeGrafter"/>
</dbReference>
<comment type="caution">
    <text evidence="6">The sequence shown here is derived from an EMBL/GenBank/DDBJ whole genome shotgun (WGS) entry which is preliminary data.</text>
</comment>
<evidence type="ECO:0000256" key="2">
    <source>
        <dbReference type="ARBA" id="ARBA00022824"/>
    </source>
</evidence>